<name>A0A656HIW6_THINJ</name>
<keyword evidence="2" id="KW-1185">Reference proteome</keyword>
<proteinExistence type="predicted"/>
<evidence type="ECO:0000313" key="1">
    <source>
        <dbReference type="EMBL" id="EIJ36921.1"/>
    </source>
</evidence>
<reference evidence="2" key="1">
    <citation type="journal article" date="2011" name="Stand. Genomic Sci.">
        <title>Genome sequence of the filamentous, gliding Thiothrix nivea neotype strain (JP2(T)).</title>
        <authorList>
            <person name="Lapidus A."/>
            <person name="Nolan M."/>
            <person name="Lucas S."/>
            <person name="Glavina Del Rio T."/>
            <person name="Tice H."/>
            <person name="Cheng J.F."/>
            <person name="Tapia R."/>
            <person name="Han C."/>
            <person name="Goodwin L."/>
            <person name="Pitluck S."/>
            <person name="Liolios K."/>
            <person name="Pagani I."/>
            <person name="Ivanova N."/>
            <person name="Huntemann M."/>
            <person name="Mavromatis K."/>
            <person name="Mikhailova N."/>
            <person name="Pati A."/>
            <person name="Chen A."/>
            <person name="Palaniappan K."/>
            <person name="Land M."/>
            <person name="Brambilla E.M."/>
            <person name="Rohde M."/>
            <person name="Abt B."/>
            <person name="Verbarg S."/>
            <person name="Goker M."/>
            <person name="Bristow J."/>
            <person name="Eisen J.A."/>
            <person name="Markowitz V."/>
            <person name="Hugenholtz P."/>
            <person name="Kyrpides N.C."/>
            <person name="Klenk H.P."/>
            <person name="Woyke T."/>
        </authorList>
    </citation>
    <scope>NUCLEOTIDE SEQUENCE [LARGE SCALE GENOMIC DNA]</scope>
    <source>
        <strain evidence="2">ATCC 35100 / DSM 5205 / JP2</strain>
    </source>
</reference>
<gene>
    <name evidence="1" type="ORF">Thini_4443</name>
</gene>
<evidence type="ECO:0000313" key="2">
    <source>
        <dbReference type="Proteomes" id="UP000005317"/>
    </source>
</evidence>
<dbReference type="EMBL" id="JH651384">
    <property type="protein sequence ID" value="EIJ36921.1"/>
    <property type="molecule type" value="Genomic_DNA"/>
</dbReference>
<dbReference type="Proteomes" id="UP000005317">
    <property type="component" value="Unassembled WGS sequence"/>
</dbReference>
<dbReference type="AlphaFoldDB" id="A0A656HIW6"/>
<sequence length="35" mass="3671">MKTTRKPTLLLSAAANNDQPYWPGALEAVQSALGG</sequence>
<organism evidence="1 2">
    <name type="scientific">Thiothrix nivea (strain ATCC 35100 / DSM 5205 / JP2)</name>
    <dbReference type="NCBI Taxonomy" id="870187"/>
    <lineage>
        <taxon>Bacteria</taxon>
        <taxon>Pseudomonadati</taxon>
        <taxon>Pseudomonadota</taxon>
        <taxon>Gammaproteobacteria</taxon>
        <taxon>Thiotrichales</taxon>
        <taxon>Thiotrichaceae</taxon>
        <taxon>Thiothrix</taxon>
    </lineage>
</organism>
<protein>
    <submittedName>
        <fullName evidence="1">Uncharacterized protein</fullName>
    </submittedName>
</protein>
<accession>A0A656HIW6</accession>